<dbReference type="SUPFAM" id="SSF54292">
    <property type="entry name" value="2Fe-2S ferredoxin-like"/>
    <property type="match status" value="1"/>
</dbReference>
<name>A0A5P2HHI6_9BURK</name>
<dbReference type="Pfam" id="PF01799">
    <property type="entry name" value="Fer2_2"/>
    <property type="match status" value="1"/>
</dbReference>
<dbReference type="PANTHER" id="PTHR44379:SF2">
    <property type="entry name" value="BLR6218 PROTEIN"/>
    <property type="match status" value="1"/>
</dbReference>
<evidence type="ECO:0000256" key="1">
    <source>
        <dbReference type="ARBA" id="ARBA00022714"/>
    </source>
</evidence>
<dbReference type="GO" id="GO:0046872">
    <property type="term" value="F:metal ion binding"/>
    <property type="evidence" value="ECO:0007669"/>
    <property type="project" value="UniProtKB-KW"/>
</dbReference>
<dbReference type="Pfam" id="PF00111">
    <property type="entry name" value="Fer2"/>
    <property type="match status" value="1"/>
</dbReference>
<dbReference type="InterPro" id="IPR036884">
    <property type="entry name" value="2Fe-2S-bd_dom_sf"/>
</dbReference>
<reference evidence="6 7" key="1">
    <citation type="submission" date="2019-09" db="EMBL/GenBank/DDBJ databases">
        <title>FDA dAtabase for Regulatory Grade micrObial Sequences (FDA-ARGOS): Supporting development and validation of Infectious Disease Dx tests.</title>
        <authorList>
            <person name="Sciortino C."/>
            <person name="Tallon L."/>
            <person name="Sadzewicz L."/>
            <person name="Vavikolanu K."/>
            <person name="Mehta A."/>
            <person name="Aluvathingal J."/>
            <person name="Nadendla S."/>
            <person name="Nandy P."/>
            <person name="Geyer C."/>
            <person name="Yan Y."/>
            <person name="Sichtig H."/>
        </authorList>
    </citation>
    <scope>NUCLEOTIDE SEQUENCE [LARGE SCALE GENOMIC DNA]</scope>
    <source>
        <strain evidence="6 7">FDAARGOS_664</strain>
    </source>
</reference>
<dbReference type="GO" id="GO:0016491">
    <property type="term" value="F:oxidoreductase activity"/>
    <property type="evidence" value="ECO:0007669"/>
    <property type="project" value="InterPro"/>
</dbReference>
<dbReference type="Proteomes" id="UP000322822">
    <property type="component" value="Chromosome 2"/>
</dbReference>
<organism evidence="6 7">
    <name type="scientific">Cupriavidus pauculus</name>
    <dbReference type="NCBI Taxonomy" id="82633"/>
    <lineage>
        <taxon>Bacteria</taxon>
        <taxon>Pseudomonadati</taxon>
        <taxon>Pseudomonadota</taxon>
        <taxon>Betaproteobacteria</taxon>
        <taxon>Burkholderiales</taxon>
        <taxon>Burkholderiaceae</taxon>
        <taxon>Cupriavidus</taxon>
    </lineage>
</organism>
<sequence>MVQIDLNGQPTEFHAEAATPLLWALRCDKHLTGTKFGCGVSVCGACTVIVDDEAEYACQLTLGQLRQRGARHITTIEGLSGPVAAALRQAWIDCDVVQCGYCQSAQLMAAAQLLGHARNPSDDAIKEAMSRVLCRCGTYPRILKAIRQAVTQLGRGR</sequence>
<feature type="domain" description="2Fe-2S ferredoxin-type" evidence="5">
    <location>
        <begin position="1"/>
        <end position="79"/>
    </location>
</feature>
<gene>
    <name evidence="6" type="ORF">FOB72_24255</name>
</gene>
<dbReference type="PANTHER" id="PTHR44379">
    <property type="entry name" value="OXIDOREDUCTASE WITH IRON-SULFUR SUBUNIT"/>
    <property type="match status" value="1"/>
</dbReference>
<dbReference type="InterPro" id="IPR012675">
    <property type="entry name" value="Beta-grasp_dom_sf"/>
</dbReference>
<protein>
    <submittedName>
        <fullName evidence="6">(2Fe-2S)-binding protein</fullName>
    </submittedName>
</protein>
<dbReference type="InterPro" id="IPR002888">
    <property type="entry name" value="2Fe-2S-bd"/>
</dbReference>
<evidence type="ECO:0000256" key="4">
    <source>
        <dbReference type="ARBA" id="ARBA00023014"/>
    </source>
</evidence>
<evidence type="ECO:0000313" key="7">
    <source>
        <dbReference type="Proteomes" id="UP000322822"/>
    </source>
</evidence>
<evidence type="ECO:0000256" key="3">
    <source>
        <dbReference type="ARBA" id="ARBA00023004"/>
    </source>
</evidence>
<dbReference type="OrthoDB" id="9179439at2"/>
<dbReference type="InterPro" id="IPR001041">
    <property type="entry name" value="2Fe-2S_ferredoxin-type"/>
</dbReference>
<dbReference type="PROSITE" id="PS51085">
    <property type="entry name" value="2FE2S_FER_2"/>
    <property type="match status" value="1"/>
</dbReference>
<dbReference type="RefSeq" id="WP_150377372.1">
    <property type="nucleotide sequence ID" value="NZ_CP044067.1"/>
</dbReference>
<evidence type="ECO:0000256" key="2">
    <source>
        <dbReference type="ARBA" id="ARBA00022723"/>
    </source>
</evidence>
<dbReference type="InterPro" id="IPR051452">
    <property type="entry name" value="Diverse_Oxidoreductases"/>
</dbReference>
<keyword evidence="4" id="KW-0411">Iron-sulfur</keyword>
<keyword evidence="3" id="KW-0408">Iron</keyword>
<evidence type="ECO:0000259" key="5">
    <source>
        <dbReference type="PROSITE" id="PS51085"/>
    </source>
</evidence>
<proteinExistence type="predicted"/>
<dbReference type="GO" id="GO:0051537">
    <property type="term" value="F:2 iron, 2 sulfur cluster binding"/>
    <property type="evidence" value="ECO:0007669"/>
    <property type="project" value="UniProtKB-KW"/>
</dbReference>
<dbReference type="AlphaFoldDB" id="A0A5P2HHI6"/>
<keyword evidence="1" id="KW-0001">2Fe-2S</keyword>
<dbReference type="InterPro" id="IPR036010">
    <property type="entry name" value="2Fe-2S_ferredoxin-like_sf"/>
</dbReference>
<evidence type="ECO:0000313" key="6">
    <source>
        <dbReference type="EMBL" id="QET06659.1"/>
    </source>
</evidence>
<keyword evidence="2" id="KW-0479">Metal-binding</keyword>
<accession>A0A5P2HHI6</accession>
<dbReference type="Gene3D" id="3.10.20.30">
    <property type="match status" value="1"/>
</dbReference>
<dbReference type="SUPFAM" id="SSF47741">
    <property type="entry name" value="CO dehydrogenase ISP C-domain like"/>
    <property type="match status" value="1"/>
</dbReference>
<dbReference type="Gene3D" id="1.10.150.120">
    <property type="entry name" value="[2Fe-2S]-binding domain"/>
    <property type="match status" value="1"/>
</dbReference>
<dbReference type="CDD" id="cd00207">
    <property type="entry name" value="fer2"/>
    <property type="match status" value="1"/>
</dbReference>
<dbReference type="EMBL" id="CP044067">
    <property type="protein sequence ID" value="QET06659.1"/>
    <property type="molecule type" value="Genomic_DNA"/>
</dbReference>